<keyword evidence="3" id="KW-0862">Zinc</keyword>
<accession>A0A8S9YZA9</accession>
<comment type="caution">
    <text evidence="4">The sequence shown here is derived from an EMBL/GenBank/DDBJ whole genome shotgun (WGS) entry which is preliminary data.</text>
</comment>
<organism evidence="4 5">
    <name type="scientific">Paragonimus skrjabini miyazakii</name>
    <dbReference type="NCBI Taxonomy" id="59628"/>
    <lineage>
        <taxon>Eukaryota</taxon>
        <taxon>Metazoa</taxon>
        <taxon>Spiralia</taxon>
        <taxon>Lophotrochozoa</taxon>
        <taxon>Platyhelminthes</taxon>
        <taxon>Trematoda</taxon>
        <taxon>Digenea</taxon>
        <taxon>Plagiorchiida</taxon>
        <taxon>Troglotremata</taxon>
        <taxon>Troglotrematidae</taxon>
        <taxon>Paragonimus</taxon>
    </lineage>
</organism>
<name>A0A8S9YZA9_9TREM</name>
<dbReference type="GO" id="GO:0008270">
    <property type="term" value="F:zinc ion binding"/>
    <property type="evidence" value="ECO:0007669"/>
    <property type="project" value="TreeGrafter"/>
</dbReference>
<dbReference type="Proteomes" id="UP000822476">
    <property type="component" value="Unassembled WGS sequence"/>
</dbReference>
<proteinExistence type="inferred from homology"/>
<gene>
    <name evidence="4" type="ORF">EG68_05629</name>
</gene>
<evidence type="ECO:0000256" key="1">
    <source>
        <dbReference type="ARBA" id="ARBA00007818"/>
    </source>
</evidence>
<evidence type="ECO:0000313" key="5">
    <source>
        <dbReference type="Proteomes" id="UP000822476"/>
    </source>
</evidence>
<dbReference type="OrthoDB" id="10248838at2759"/>
<dbReference type="SUPFAM" id="SSF141678">
    <property type="entry name" value="MAL13P1.257-like"/>
    <property type="match status" value="1"/>
</dbReference>
<evidence type="ECO:0000256" key="3">
    <source>
        <dbReference type="ARBA" id="ARBA00022833"/>
    </source>
</evidence>
<comment type="similarity">
    <text evidence="1">Belongs to the UPF0587 family.</text>
</comment>
<dbReference type="AlphaFoldDB" id="A0A8S9YZA9"/>
<dbReference type="EMBL" id="JTDE01002634">
    <property type="protein sequence ID" value="KAF7257098.1"/>
    <property type="molecule type" value="Genomic_DNA"/>
</dbReference>
<evidence type="ECO:0008006" key="6">
    <source>
        <dbReference type="Google" id="ProtNLM"/>
    </source>
</evidence>
<dbReference type="InterPro" id="IPR008584">
    <property type="entry name" value="CXXC_Zn-binding_euk"/>
</dbReference>
<dbReference type="PANTHER" id="PTHR12857">
    <property type="entry name" value="CXXC MOTIF CONTAINING ZINC BINDING PROTEIN"/>
    <property type="match status" value="1"/>
</dbReference>
<sequence length="160" mass="18104">MRIGLQLKCDLTNLTDLLPSGQDFRWYVQVRCSNCGQESPDMVYICPGERVALKDSRGDANMTIRCKFCNRVSSVDLLSETQAAYTTEDSGQFKTIVVFECRGLELLRFSPRVGWTARGVTSDTLFSDVSLTDNNWCDYDDSGHCEVSIFNVESRFVKLK</sequence>
<evidence type="ECO:0000313" key="4">
    <source>
        <dbReference type="EMBL" id="KAF7257098.1"/>
    </source>
</evidence>
<reference evidence="4" key="1">
    <citation type="submission" date="2019-07" db="EMBL/GenBank/DDBJ databases">
        <title>Annotation for the trematode Paragonimus miyazaki's.</title>
        <authorList>
            <person name="Choi Y.-J."/>
        </authorList>
    </citation>
    <scope>NUCLEOTIDE SEQUENCE</scope>
    <source>
        <strain evidence="4">Japan</strain>
    </source>
</reference>
<keyword evidence="2" id="KW-0479">Metal-binding</keyword>
<dbReference type="Pfam" id="PF05907">
    <property type="entry name" value="CXXC_Zn-b_euk"/>
    <property type="match status" value="1"/>
</dbReference>
<dbReference type="PANTHER" id="PTHR12857:SF0">
    <property type="entry name" value="CXXC MOTIF CONTAINING ZINC BINDING PROTEIN"/>
    <property type="match status" value="1"/>
</dbReference>
<protein>
    <recommendedName>
        <fullName evidence="6">CXXC motif containing zinc binding protein</fullName>
    </recommendedName>
</protein>
<evidence type="ECO:0000256" key="2">
    <source>
        <dbReference type="ARBA" id="ARBA00022723"/>
    </source>
</evidence>
<keyword evidence="5" id="KW-1185">Reference proteome</keyword>